<name>A0A0B2QG85_GLYSO</name>
<evidence type="ECO:0000259" key="1">
    <source>
        <dbReference type="Pfam" id="PF14111"/>
    </source>
</evidence>
<proteinExistence type="predicted"/>
<feature type="non-terminal residue" evidence="2">
    <location>
        <position position="1"/>
    </location>
</feature>
<gene>
    <name evidence="2" type="ORF">glysoja_039897</name>
</gene>
<dbReference type="PANTHER" id="PTHR31286:SF171">
    <property type="entry name" value="CCHC-TYPE DOMAIN-CONTAINING PROTEIN"/>
    <property type="match status" value="1"/>
</dbReference>
<dbReference type="Proteomes" id="UP000053555">
    <property type="component" value="Unassembled WGS sequence"/>
</dbReference>
<protein>
    <recommendedName>
        <fullName evidence="1">DUF4283 domain-containing protein</fullName>
    </recommendedName>
</protein>
<reference evidence="2" key="1">
    <citation type="submission" date="2014-07" db="EMBL/GenBank/DDBJ databases">
        <title>Identification of a novel salt tolerance gene in wild soybean by whole-genome sequencing.</title>
        <authorList>
            <person name="Lam H.-M."/>
            <person name="Qi X."/>
            <person name="Li M.-W."/>
            <person name="Liu X."/>
            <person name="Xie M."/>
            <person name="Ni M."/>
            <person name="Xu X."/>
        </authorList>
    </citation>
    <scope>NUCLEOTIDE SEQUENCE [LARGE SCALE GENOMIC DNA]</scope>
    <source>
        <tissue evidence="2">Root</tissue>
    </source>
</reference>
<sequence>QPWRKCLVVKILGKSIGFLPMHEKMRSRWKLEGNFNLIVIKNRYFMVTFDMEVDRDKEVNGEPWMIFDHYLTILPWDPYFLTLESKVDKILA</sequence>
<organism evidence="2">
    <name type="scientific">Glycine soja</name>
    <name type="common">Wild soybean</name>
    <dbReference type="NCBI Taxonomy" id="3848"/>
    <lineage>
        <taxon>Eukaryota</taxon>
        <taxon>Viridiplantae</taxon>
        <taxon>Streptophyta</taxon>
        <taxon>Embryophyta</taxon>
        <taxon>Tracheophyta</taxon>
        <taxon>Spermatophyta</taxon>
        <taxon>Magnoliopsida</taxon>
        <taxon>eudicotyledons</taxon>
        <taxon>Gunneridae</taxon>
        <taxon>Pentapetalae</taxon>
        <taxon>rosids</taxon>
        <taxon>fabids</taxon>
        <taxon>Fabales</taxon>
        <taxon>Fabaceae</taxon>
        <taxon>Papilionoideae</taxon>
        <taxon>50 kb inversion clade</taxon>
        <taxon>NPAAA clade</taxon>
        <taxon>indigoferoid/millettioid clade</taxon>
        <taxon>Phaseoleae</taxon>
        <taxon>Glycine</taxon>
        <taxon>Glycine subgen. Soja</taxon>
    </lineage>
</organism>
<dbReference type="EMBL" id="KN659542">
    <property type="protein sequence ID" value="KHN18973.1"/>
    <property type="molecule type" value="Genomic_DNA"/>
</dbReference>
<dbReference type="InterPro" id="IPR040256">
    <property type="entry name" value="At4g02000-like"/>
</dbReference>
<evidence type="ECO:0000313" key="2">
    <source>
        <dbReference type="EMBL" id="KHN18973.1"/>
    </source>
</evidence>
<dbReference type="PANTHER" id="PTHR31286">
    <property type="entry name" value="GLYCINE-RICH CELL WALL STRUCTURAL PROTEIN 1.8-LIKE"/>
    <property type="match status" value="1"/>
</dbReference>
<accession>A0A0B2QG85</accession>
<dbReference type="InterPro" id="IPR025558">
    <property type="entry name" value="DUF4283"/>
</dbReference>
<feature type="domain" description="DUF4283" evidence="1">
    <location>
        <begin position="3"/>
        <end position="80"/>
    </location>
</feature>
<dbReference type="Pfam" id="PF14111">
    <property type="entry name" value="DUF4283"/>
    <property type="match status" value="1"/>
</dbReference>
<dbReference type="AlphaFoldDB" id="A0A0B2QG85"/>